<accession>A0AAW5EUD7</accession>
<evidence type="ECO:0000313" key="5">
    <source>
        <dbReference type="Proteomes" id="UP000319478"/>
    </source>
</evidence>
<proteinExistence type="predicted"/>
<dbReference type="GeneID" id="61366314"/>
<evidence type="ECO:0000256" key="1">
    <source>
        <dbReference type="SAM" id="MobiDB-lite"/>
    </source>
</evidence>
<dbReference type="AlphaFoldDB" id="A0AAW5EUD7"/>
<evidence type="ECO:0000313" key="4">
    <source>
        <dbReference type="EMBL" id="MCJ8354726.1"/>
    </source>
</evidence>
<dbReference type="Proteomes" id="UP000319478">
    <property type="component" value="Unassembled WGS sequence"/>
</dbReference>
<keyword evidence="5" id="KW-1185">Reference proteome</keyword>
<sequence length="60" mass="5580">MRQATARILYILVLSAGLAACAGRHAAPPGGASYPDGTGGMGGSPQQAGAGPGSAGAPGM</sequence>
<evidence type="ECO:0000313" key="3">
    <source>
        <dbReference type="EMBL" id="GEC65111.1"/>
    </source>
</evidence>
<evidence type="ECO:0000313" key="6">
    <source>
        <dbReference type="Proteomes" id="UP001202887"/>
    </source>
</evidence>
<feature type="signal peptide" evidence="2">
    <location>
        <begin position="1"/>
        <end position="26"/>
    </location>
</feature>
<feature type="region of interest" description="Disordered" evidence="1">
    <location>
        <begin position="25"/>
        <end position="60"/>
    </location>
</feature>
<protein>
    <recommendedName>
        <fullName evidence="7">Lipoprotein</fullName>
    </recommendedName>
</protein>
<dbReference type="PROSITE" id="PS51257">
    <property type="entry name" value="PROKAR_LIPOPROTEIN"/>
    <property type="match status" value="1"/>
</dbReference>
<reference evidence="4" key="2">
    <citation type="journal article" date="2021" name="Polymers (Basel)">
        <title>Highly Stretchable Bacterial Cellulose Produced by Komagataeibacter hansenii SI1.</title>
        <authorList>
            <person name="Cielecka I."/>
            <person name="Ryngajllo M."/>
            <person name="Maniukiewicz W."/>
            <person name="Bielecki S."/>
        </authorList>
    </citation>
    <scope>NUCLEOTIDE SEQUENCE</scope>
    <source>
        <strain evidence="4">SI1</strain>
    </source>
</reference>
<dbReference type="EMBL" id="JAIBCX010000035">
    <property type="protein sequence ID" value="MCJ8354726.1"/>
    <property type="molecule type" value="Genomic_DNA"/>
</dbReference>
<evidence type="ECO:0008006" key="7">
    <source>
        <dbReference type="Google" id="ProtNLM"/>
    </source>
</evidence>
<dbReference type="EMBL" id="BJNN01000170">
    <property type="protein sequence ID" value="GEC65111.1"/>
    <property type="molecule type" value="Genomic_DNA"/>
</dbReference>
<reference evidence="3 5" key="1">
    <citation type="submission" date="2019-06" db="EMBL/GenBank/DDBJ databases">
        <title>Whole genome shotgun sequence of Komagataeibacter hansenii NBRC 14820.</title>
        <authorList>
            <person name="Hosoyama A."/>
            <person name="Uohara A."/>
            <person name="Ohji S."/>
            <person name="Ichikawa N."/>
        </authorList>
    </citation>
    <scope>NUCLEOTIDE SEQUENCE [LARGE SCALE GENOMIC DNA]</scope>
    <source>
        <strain evidence="3 5">NBRC 14820</strain>
    </source>
</reference>
<keyword evidence="2" id="KW-0732">Signal</keyword>
<comment type="caution">
    <text evidence="4">The sequence shown here is derived from an EMBL/GenBank/DDBJ whole genome shotgun (WGS) entry which is preliminary data.</text>
</comment>
<feature type="compositionally biased region" description="Gly residues" evidence="1">
    <location>
        <begin position="50"/>
        <end position="60"/>
    </location>
</feature>
<gene>
    <name evidence="3" type="ORF">GHA01_29600</name>
    <name evidence="4" type="ORF">K1W68_12140</name>
</gene>
<reference evidence="4" key="3">
    <citation type="submission" date="2022-03" db="EMBL/GenBank/DDBJ databases">
        <authorList>
            <person name="Ryngajllo M."/>
            <person name="Jacek P."/>
            <person name="Kubiak K."/>
        </authorList>
    </citation>
    <scope>NUCLEOTIDE SEQUENCE</scope>
    <source>
        <strain evidence="4">SI1</strain>
    </source>
</reference>
<feature type="chain" id="PRO_5043610649" description="Lipoprotein" evidence="2">
    <location>
        <begin position="27"/>
        <end position="60"/>
    </location>
</feature>
<organism evidence="4 6">
    <name type="scientific">Novacetimonas hansenii</name>
    <name type="common">Komagataeibacter hansenii</name>
    <dbReference type="NCBI Taxonomy" id="436"/>
    <lineage>
        <taxon>Bacteria</taxon>
        <taxon>Pseudomonadati</taxon>
        <taxon>Pseudomonadota</taxon>
        <taxon>Alphaproteobacteria</taxon>
        <taxon>Acetobacterales</taxon>
        <taxon>Acetobacteraceae</taxon>
        <taxon>Novacetimonas</taxon>
    </lineage>
</organism>
<evidence type="ECO:0000256" key="2">
    <source>
        <dbReference type="SAM" id="SignalP"/>
    </source>
</evidence>
<dbReference type="Proteomes" id="UP001202887">
    <property type="component" value="Unassembled WGS sequence"/>
</dbReference>
<dbReference type="RefSeq" id="WP_003621603.1">
    <property type="nucleotide sequence ID" value="NZ_BJNN01000170.1"/>
</dbReference>
<name>A0AAW5EUD7_NOVHA</name>